<gene>
    <name evidence="2" type="ORF">GTW51_00930</name>
</gene>
<reference evidence="2 3" key="1">
    <citation type="submission" date="2020-01" db="EMBL/GenBank/DDBJ databases">
        <title>Genomes of bacteria type strains.</title>
        <authorList>
            <person name="Chen J."/>
            <person name="Zhu S."/>
            <person name="Chen J."/>
        </authorList>
    </citation>
    <scope>NUCLEOTIDE SEQUENCE [LARGE SCALE GENOMIC DNA]</scope>
    <source>
        <strain evidence="2 3">KCTC 52919</strain>
    </source>
</reference>
<evidence type="ECO:0000313" key="3">
    <source>
        <dbReference type="Proteomes" id="UP000476332"/>
    </source>
</evidence>
<organism evidence="2 3">
    <name type="scientific">Aurantimonas aggregata</name>
    <dbReference type="NCBI Taxonomy" id="2047720"/>
    <lineage>
        <taxon>Bacteria</taxon>
        <taxon>Pseudomonadati</taxon>
        <taxon>Pseudomonadota</taxon>
        <taxon>Alphaproteobacteria</taxon>
        <taxon>Hyphomicrobiales</taxon>
        <taxon>Aurantimonadaceae</taxon>
        <taxon>Aurantimonas</taxon>
    </lineage>
</organism>
<keyword evidence="3" id="KW-1185">Reference proteome</keyword>
<dbReference type="EMBL" id="JAAAMJ010000001">
    <property type="protein sequence ID" value="NDV85259.1"/>
    <property type="molecule type" value="Genomic_DNA"/>
</dbReference>
<comment type="caution">
    <text evidence="2">The sequence shown here is derived from an EMBL/GenBank/DDBJ whole genome shotgun (WGS) entry which is preliminary data.</text>
</comment>
<name>A0A6L9MBQ5_9HYPH</name>
<evidence type="ECO:0000313" key="2">
    <source>
        <dbReference type="EMBL" id="NDV85259.1"/>
    </source>
</evidence>
<dbReference type="RefSeq" id="WP_163042009.1">
    <property type="nucleotide sequence ID" value="NZ_JAAAMJ010000001.1"/>
</dbReference>
<feature type="region of interest" description="Disordered" evidence="1">
    <location>
        <begin position="14"/>
        <end position="35"/>
    </location>
</feature>
<proteinExistence type="predicted"/>
<dbReference type="Proteomes" id="UP000476332">
    <property type="component" value="Unassembled WGS sequence"/>
</dbReference>
<evidence type="ECO:0000256" key="1">
    <source>
        <dbReference type="SAM" id="MobiDB-lite"/>
    </source>
</evidence>
<dbReference type="AlphaFoldDB" id="A0A6L9MBQ5"/>
<accession>A0A6L9MBQ5</accession>
<sequence>MILIKAGRRLVRAARSSLGTPHRQRRAQERSKIRASSAVPIARIRRLSLKEK</sequence>
<protein>
    <submittedName>
        <fullName evidence="2">Uncharacterized protein</fullName>
    </submittedName>
</protein>